<sequence length="345" mass="38435">MQEEVPKSASPTSSDALPDRREKVIATHEALERSMHLVTAFRKNIKSESDTEMLTEMGKSVQLLSVQAKDCLRLFNPLAAMKSTRGLETIGALYADKQPPHSRLHSFLVILTDACGGVLPTSVAVSGARQLHHNSPSAASEYLNDAVDAYIKCSRLRDDTLEKRLTMVMVGDDDIVKEAVLMMVRLEVECAVEAGEESRCLTQNLSEVENYLGAEAVERFEERYRNASQMKALRDLVAQQRLSHDKKKEVNQAALKKLEKKAGKETAASPTKEPTAVANPEERAVEKSWRDALWTLQPGWKLQTLRAVALLCFLLLVRYLVFGAKGLWGRFAGKNRPAALRTLEF</sequence>
<organism evidence="3 4">
    <name type="scientific">Angomonas deanei</name>
    <dbReference type="NCBI Taxonomy" id="59799"/>
    <lineage>
        <taxon>Eukaryota</taxon>
        <taxon>Discoba</taxon>
        <taxon>Euglenozoa</taxon>
        <taxon>Kinetoplastea</taxon>
        <taxon>Metakinetoplastina</taxon>
        <taxon>Trypanosomatida</taxon>
        <taxon>Trypanosomatidae</taxon>
        <taxon>Strigomonadinae</taxon>
        <taxon>Angomonas</taxon>
    </lineage>
</organism>
<accession>A0A7G2CP71</accession>
<keyword evidence="2" id="KW-0472">Membrane</keyword>
<evidence type="ECO:0000313" key="4">
    <source>
        <dbReference type="Proteomes" id="UP000515908"/>
    </source>
</evidence>
<keyword evidence="2" id="KW-1133">Transmembrane helix</keyword>
<evidence type="ECO:0000313" key="3">
    <source>
        <dbReference type="EMBL" id="CAD2220907.1"/>
    </source>
</evidence>
<feature type="transmembrane region" description="Helical" evidence="2">
    <location>
        <begin position="307"/>
        <end position="328"/>
    </location>
</feature>
<evidence type="ECO:0000256" key="2">
    <source>
        <dbReference type="SAM" id="Phobius"/>
    </source>
</evidence>
<dbReference type="EMBL" id="LR877163">
    <property type="protein sequence ID" value="CAD2220907.1"/>
    <property type="molecule type" value="Genomic_DNA"/>
</dbReference>
<feature type="region of interest" description="Disordered" evidence="1">
    <location>
        <begin position="260"/>
        <end position="283"/>
    </location>
</feature>
<dbReference type="AlphaFoldDB" id="A0A7G2CP71"/>
<reference evidence="3 4" key="1">
    <citation type="submission" date="2020-08" db="EMBL/GenBank/DDBJ databases">
        <authorList>
            <person name="Newling K."/>
            <person name="Davey J."/>
            <person name="Forrester S."/>
        </authorList>
    </citation>
    <scope>NUCLEOTIDE SEQUENCE [LARGE SCALE GENOMIC DNA]</scope>
    <source>
        <strain evidence="4">Crithidia deanei Carvalho (ATCC PRA-265)</strain>
    </source>
</reference>
<proteinExistence type="predicted"/>
<evidence type="ECO:0000256" key="1">
    <source>
        <dbReference type="SAM" id="MobiDB-lite"/>
    </source>
</evidence>
<feature type="region of interest" description="Disordered" evidence="1">
    <location>
        <begin position="1"/>
        <end position="20"/>
    </location>
</feature>
<gene>
    <name evidence="3" type="ORF">ADEAN_000843100</name>
</gene>
<dbReference type="Proteomes" id="UP000515908">
    <property type="component" value="Chromosome 19"/>
</dbReference>
<keyword evidence="4" id="KW-1185">Reference proteome</keyword>
<dbReference type="VEuPathDB" id="TriTrypDB:ADEAN_000843100"/>
<protein>
    <submittedName>
        <fullName evidence="3">Uncharacterized protein</fullName>
    </submittedName>
</protein>
<keyword evidence="2" id="KW-0812">Transmembrane</keyword>
<name>A0A7G2CP71_9TRYP</name>